<name>A0A5B7SY82_9FLAO</name>
<accession>A0A5B7SY82</accession>
<dbReference type="Proteomes" id="UP000310017">
    <property type="component" value="Chromosome"/>
</dbReference>
<evidence type="ECO:0000259" key="1">
    <source>
        <dbReference type="Pfam" id="PF14134"/>
    </source>
</evidence>
<dbReference type="AlphaFoldDB" id="A0A5B7SY82"/>
<sequence>MMTFSDEDKALLAEKGISEEKVANQIKTFKEGIPFVSLQKAAVIGDGLQRFSKAEENELIGLFQAKRANLSLLKFVPASGAASRMFKSLFNFMNTYDHKKESFQKYVDANDDSAMQFFFENYRAFPFYDTIQARISGKYDSDDEAKQLFVQEMLLEDALNYGFYPKGLLPFHKYSDTVATAFEEHLKEASRYAETKGKAKLHFTISPQHAEMFDEEFAVSGERVTKDTGTDFEISYSFQKPSTDTIAVAMDDSPFRNTDGSLLFRPGGHGALIENLNEQEADIIFIKNIDNVVTSDALEAISDSKKVLGGLLLKVQEQAYQHAERLENESIGNEELAQAKAFLENSLNVRFADDFETKDQSTQRAIMLSKLNRPIRICGMVKNEGEPGGGPFWVKNEEGTISLQIIESAQIDAEDEEQSAIVSGATHFNPVDIVCGVKNHKGEKYDLMDFVDPKQGFITGKTKEGRELKAMELPGLWNGAMAHWNTLFVEVPVATFNPVKTVNDLLRPSHQVK</sequence>
<dbReference type="Pfam" id="PF14134">
    <property type="entry name" value="DUF4301"/>
    <property type="match status" value="1"/>
</dbReference>
<organism evidence="2 3">
    <name type="scientific">Aggregatimonas sangjinii</name>
    <dbReference type="NCBI Taxonomy" id="2583587"/>
    <lineage>
        <taxon>Bacteria</taxon>
        <taxon>Pseudomonadati</taxon>
        <taxon>Bacteroidota</taxon>
        <taxon>Flavobacteriia</taxon>
        <taxon>Flavobacteriales</taxon>
        <taxon>Flavobacteriaceae</taxon>
        <taxon>Aggregatimonas</taxon>
    </lineage>
</organism>
<proteinExistence type="predicted"/>
<dbReference type="InterPro" id="IPR025393">
    <property type="entry name" value="DUF4301"/>
</dbReference>
<dbReference type="EMBL" id="CP040710">
    <property type="protein sequence ID" value="QCX02199.1"/>
    <property type="molecule type" value="Genomic_DNA"/>
</dbReference>
<evidence type="ECO:0000313" key="3">
    <source>
        <dbReference type="Proteomes" id="UP000310017"/>
    </source>
</evidence>
<dbReference type="OrthoDB" id="5572060at2"/>
<gene>
    <name evidence="2" type="ORF">FGM00_19525</name>
</gene>
<keyword evidence="3" id="KW-1185">Reference proteome</keyword>
<dbReference type="SUPFAM" id="SSF53448">
    <property type="entry name" value="Nucleotide-diphospho-sugar transferases"/>
    <property type="match status" value="1"/>
</dbReference>
<protein>
    <submittedName>
        <fullName evidence="2">DUF4301 family protein</fullName>
    </submittedName>
</protein>
<dbReference type="RefSeq" id="WP_138854535.1">
    <property type="nucleotide sequence ID" value="NZ_CP040710.1"/>
</dbReference>
<dbReference type="InterPro" id="IPR029044">
    <property type="entry name" value="Nucleotide-diphossugar_trans"/>
</dbReference>
<feature type="domain" description="DUF4301" evidence="1">
    <location>
        <begin position="6"/>
        <end position="511"/>
    </location>
</feature>
<evidence type="ECO:0000313" key="2">
    <source>
        <dbReference type="EMBL" id="QCX02199.1"/>
    </source>
</evidence>
<reference evidence="2 3" key="1">
    <citation type="submission" date="2019-05" db="EMBL/GenBank/DDBJ databases">
        <title>Genome sequencing of F202Z8.</title>
        <authorList>
            <person name="Kwon Y.M."/>
        </authorList>
    </citation>
    <scope>NUCLEOTIDE SEQUENCE [LARGE SCALE GENOMIC DNA]</scope>
    <source>
        <strain evidence="2 3">F202Z8</strain>
    </source>
</reference>
<dbReference type="KEGG" id="asag:FGM00_19525"/>